<dbReference type="InterPro" id="IPR012337">
    <property type="entry name" value="RNaseH-like_sf"/>
</dbReference>
<evidence type="ECO:0000256" key="2">
    <source>
        <dbReference type="ARBA" id="ARBA00022723"/>
    </source>
</evidence>
<feature type="region of interest" description="Disordered" evidence="6">
    <location>
        <begin position="1787"/>
        <end position="1875"/>
    </location>
</feature>
<keyword evidence="7" id="KW-1133">Transmembrane helix</keyword>
<feature type="compositionally biased region" description="Polar residues" evidence="6">
    <location>
        <begin position="399"/>
        <end position="414"/>
    </location>
</feature>
<comment type="caution">
    <text evidence="9">The sequence shown here is derived from an EMBL/GenBank/DDBJ whole genome shotgun (WGS) entry which is preliminary data.</text>
</comment>
<dbReference type="CDD" id="cd09272">
    <property type="entry name" value="RNase_HI_RT_Ty1"/>
    <property type="match status" value="1"/>
</dbReference>
<dbReference type="InterPro" id="IPR025724">
    <property type="entry name" value="GAG-pre-integrase_dom"/>
</dbReference>
<name>A0A6L2JK10_TANCI</name>
<dbReference type="Pfam" id="PF00665">
    <property type="entry name" value="rve"/>
    <property type="match status" value="1"/>
</dbReference>
<feature type="compositionally biased region" description="Polar residues" evidence="6">
    <location>
        <begin position="551"/>
        <end position="578"/>
    </location>
</feature>
<organism evidence="9">
    <name type="scientific">Tanacetum cinerariifolium</name>
    <name type="common">Dalmatian daisy</name>
    <name type="synonym">Chrysanthemum cinerariifolium</name>
    <dbReference type="NCBI Taxonomy" id="118510"/>
    <lineage>
        <taxon>Eukaryota</taxon>
        <taxon>Viridiplantae</taxon>
        <taxon>Streptophyta</taxon>
        <taxon>Embryophyta</taxon>
        <taxon>Tracheophyta</taxon>
        <taxon>Spermatophyta</taxon>
        <taxon>Magnoliopsida</taxon>
        <taxon>eudicotyledons</taxon>
        <taxon>Gunneridae</taxon>
        <taxon>Pentapetalae</taxon>
        <taxon>asterids</taxon>
        <taxon>campanulids</taxon>
        <taxon>Asterales</taxon>
        <taxon>Asteraceae</taxon>
        <taxon>Asteroideae</taxon>
        <taxon>Anthemideae</taxon>
        <taxon>Anthemidinae</taxon>
        <taxon>Tanacetum</taxon>
    </lineage>
</organism>
<feature type="region of interest" description="Disordered" evidence="6">
    <location>
        <begin position="1998"/>
        <end position="2018"/>
    </location>
</feature>
<dbReference type="InterPro" id="IPR013103">
    <property type="entry name" value="RVT_2"/>
</dbReference>
<protein>
    <submittedName>
        <fullName evidence="9">Putative ribonuclease H-like domain-containing protein</fullName>
    </submittedName>
</protein>
<proteinExistence type="predicted"/>
<feature type="compositionally biased region" description="Polar residues" evidence="6">
    <location>
        <begin position="515"/>
        <end position="538"/>
    </location>
</feature>
<dbReference type="InterPro" id="IPR054722">
    <property type="entry name" value="PolX-like_BBD"/>
</dbReference>
<feature type="compositionally biased region" description="Basic and acidic residues" evidence="6">
    <location>
        <begin position="2114"/>
        <end position="2125"/>
    </location>
</feature>
<keyword evidence="3" id="KW-0064">Aspartyl protease</keyword>
<feature type="region of interest" description="Disordered" evidence="6">
    <location>
        <begin position="1220"/>
        <end position="1268"/>
    </location>
</feature>
<feature type="region of interest" description="Disordered" evidence="6">
    <location>
        <begin position="1081"/>
        <end position="1107"/>
    </location>
</feature>
<feature type="compositionally biased region" description="Low complexity" evidence="6">
    <location>
        <begin position="1823"/>
        <end position="1839"/>
    </location>
</feature>
<dbReference type="Gene3D" id="3.30.420.10">
    <property type="entry name" value="Ribonuclease H-like superfamily/Ribonuclease H"/>
    <property type="match status" value="1"/>
</dbReference>
<evidence type="ECO:0000259" key="8">
    <source>
        <dbReference type="PROSITE" id="PS50994"/>
    </source>
</evidence>
<dbReference type="Pfam" id="PF13976">
    <property type="entry name" value="gag_pre-integrs"/>
    <property type="match status" value="1"/>
</dbReference>
<dbReference type="PANTHER" id="PTHR42648:SF32">
    <property type="entry name" value="RIBONUCLEASE H-LIKE DOMAIN, GAG-PRE-INTEGRASE DOMAIN PROTEIN-RELATED"/>
    <property type="match status" value="1"/>
</dbReference>
<feature type="compositionally biased region" description="Basic and acidic residues" evidence="6">
    <location>
        <begin position="415"/>
        <end position="424"/>
    </location>
</feature>
<feature type="coiled-coil region" evidence="5">
    <location>
        <begin position="2020"/>
        <end position="2052"/>
    </location>
</feature>
<dbReference type="InterPro" id="IPR043502">
    <property type="entry name" value="DNA/RNA_pol_sf"/>
</dbReference>
<feature type="compositionally biased region" description="Low complexity" evidence="6">
    <location>
        <begin position="2126"/>
        <end position="2148"/>
    </location>
</feature>
<dbReference type="InterPro" id="IPR001584">
    <property type="entry name" value="Integrase_cat-core"/>
</dbReference>
<feature type="domain" description="Integrase catalytic" evidence="8">
    <location>
        <begin position="817"/>
        <end position="983"/>
    </location>
</feature>
<keyword evidence="7" id="KW-0472">Membrane</keyword>
<evidence type="ECO:0000256" key="6">
    <source>
        <dbReference type="SAM" id="MobiDB-lite"/>
    </source>
</evidence>
<keyword evidence="1" id="KW-0645">Protease</keyword>
<feature type="compositionally biased region" description="Pro residues" evidence="6">
    <location>
        <begin position="1795"/>
        <end position="1811"/>
    </location>
</feature>
<accession>A0A6L2JK10</accession>
<feature type="transmembrane region" description="Helical" evidence="7">
    <location>
        <begin position="2439"/>
        <end position="2472"/>
    </location>
</feature>
<dbReference type="GO" id="GO:0015074">
    <property type="term" value="P:DNA integration"/>
    <property type="evidence" value="ECO:0007669"/>
    <property type="project" value="InterPro"/>
</dbReference>
<feature type="compositionally biased region" description="Low complexity" evidence="6">
    <location>
        <begin position="1223"/>
        <end position="1237"/>
    </location>
</feature>
<dbReference type="SUPFAM" id="SSF53098">
    <property type="entry name" value="Ribonuclease H-like"/>
    <property type="match status" value="1"/>
</dbReference>
<dbReference type="GO" id="GO:0004190">
    <property type="term" value="F:aspartic-type endopeptidase activity"/>
    <property type="evidence" value="ECO:0007669"/>
    <property type="project" value="UniProtKB-KW"/>
</dbReference>
<feature type="compositionally biased region" description="Acidic residues" evidence="6">
    <location>
        <begin position="1095"/>
        <end position="1105"/>
    </location>
</feature>
<feature type="region of interest" description="Disordered" evidence="6">
    <location>
        <begin position="505"/>
        <end position="579"/>
    </location>
</feature>
<evidence type="ECO:0000313" key="9">
    <source>
        <dbReference type="EMBL" id="GEU36917.1"/>
    </source>
</evidence>
<evidence type="ECO:0000256" key="5">
    <source>
        <dbReference type="SAM" id="Coils"/>
    </source>
</evidence>
<dbReference type="GO" id="GO:0046872">
    <property type="term" value="F:metal ion binding"/>
    <property type="evidence" value="ECO:0007669"/>
    <property type="project" value="UniProtKB-KW"/>
</dbReference>
<dbReference type="InterPro" id="IPR036397">
    <property type="entry name" value="RNaseH_sf"/>
</dbReference>
<feature type="region of interest" description="Disordered" evidence="6">
    <location>
        <begin position="399"/>
        <end position="433"/>
    </location>
</feature>
<keyword evidence="7" id="KW-0812">Transmembrane</keyword>
<dbReference type="Pfam" id="PF22936">
    <property type="entry name" value="Pol_BBD"/>
    <property type="match status" value="1"/>
</dbReference>
<feature type="region of interest" description="Disordered" evidence="6">
    <location>
        <begin position="2227"/>
        <end position="2257"/>
    </location>
</feature>
<feature type="region of interest" description="Disordered" evidence="6">
    <location>
        <begin position="476"/>
        <end position="495"/>
    </location>
</feature>
<dbReference type="InterPro" id="IPR057670">
    <property type="entry name" value="SH3_retrovirus"/>
</dbReference>
<evidence type="ECO:0000256" key="4">
    <source>
        <dbReference type="ARBA" id="ARBA00022801"/>
    </source>
</evidence>
<keyword evidence="2" id="KW-0479">Metal-binding</keyword>
<dbReference type="Pfam" id="PF25597">
    <property type="entry name" value="SH3_retrovirus"/>
    <property type="match status" value="1"/>
</dbReference>
<feature type="region of interest" description="Disordered" evidence="6">
    <location>
        <begin position="2114"/>
        <end position="2150"/>
    </location>
</feature>
<dbReference type="GO" id="GO:0006508">
    <property type="term" value="P:proteolysis"/>
    <property type="evidence" value="ECO:0007669"/>
    <property type="project" value="UniProtKB-KW"/>
</dbReference>
<sequence length="2499" mass="273500">MQNFISSSDLLCWNIVLKGNNAKFMIIDNDGNMKIRPPITAEEHQQPDPEDINIKFLRGLPSSWSGIALILKTKGGLEYISFDDLYKKLKFLEIDTKGYSSSSPILSNSAFVSTVGSSQGNLSYHEPGNGGYGGYTTTLSASPDFSSSKGSSKSKCSVVDDVLYSFFSNHEIDQQLVYEDLDQMNKDEFEDIDWDKQTKESNTEPRSLENFGMIVGTKIKSDADSEGEVASADAVISADVSISAGLAATAAVSPQSKTKFALMGLSTKAKWNNSGKNLYKLIDSFMSVRTKQGLGLDKYIREGELGIDDFVFSIFHTTSNDLEGQPIYNRFALVDNMKAVPPTINRELYAPFNIPDLVESQMVYGKTATDLSENKTNDDSISHSHDSVLFYFSDRSSKPSNNDFQTCDSSQEFSRPNRSDHDSNDSISSVSTPASASSDTIVLIVLDKKIFLVYLHLIKDCDFHEKTFAKRNAEGKGKLGRIPTGKPVNPNRPNLVFAGQQNTVSAGQPYPVSAGQPNPVSAGQPNPVSAGQQNTISAGQPYPVFAGQPVSAGQPNLVSAGQPNPVSAGQQNTVSAGSPNLVYAGQPNPISAVCQQQRGPRSMVDQNPRAGLLLKDGKAKDRGIVDSGCSRSMSGNIDKLEDFEHFDGGEVTFGGSTGKISGKGTIKTKNLNFENVLYVKELQHFNLISVSQICDQTHRVLFTETKCLVISKDFPLPGPSMIILSIPRKHNLYTFNLHELAPQGPLTCLIAKASQNESTLWHRRFSHVNFRNMNKLVKGNLVRGLPSKVFQNNHTCVSCNKGKQYKASYKAIHSISLITEPLYLLHMDLFGPTSVKSINNKYYCLVITDEYTIFSWVYFLEQKSDTFLILKNFITLVENQFNHKVKAIRCDNGTEFKNANLIEFCGSKGIQRDYSNARTPQQNGVAERKNRTLIEVARTMLADSFLPTIFWMEAVATACYVLNRVLVTKPHAKTPYELLTGDKPSISYLKPFGCHVTILNTSESLGKFNKKSYEGYIVGYSISSKAYRVYNLVSRKIEKTMNLIFLENKPFVAGTGQAWMFDIDYLTDSLNYSRVSCNNLTAGSPSEKPANVGSQEDDSDSDDEPNVLIIHSTPTSEVPIVNEASIQHDGTKSDHAPTNEDNLDEFTELQSLQRQEQAAKEEADRLGLAFPSLNPNLGVGSTSIGSSVSAGSTPLIYAASTPPLSPCASPIFTDRHSISAGKSPVPAARPPVSAGRSTFAGRPTDSAGRPVFAGRPSSSAARTPVSAGRILGKVTESASSDRFPRASSVENSDIHDGLTIFDCPKSGIFTSSSYDKDLSGPNANNLQSTFAVSSIITKRIHTIHPTSQVIGDINSPVQTRSQALADPDWVEAMQAEMQQFRNQKNKRDARGIVCKNMARLVAQGHRQEEGIDYTDIFALVARLEAIRLFLAFASFIGFKVYQMDAKSAFLYGKIAEESEFEMSSMRPLTFFLGLQVDQRPDGIFIHQEKEKNVLDSPISVYLYRSMIGCLMYLTATRPDIMFAVCAAARHQVTPKTSYLLSVKRIFKYLTAHPKLGIWYPRDSLFDLEAFSNSDYAGAYGDRKSTTGGCQFLGRRLISWQCKKQTIVATSSCEAEYWLLFTSAGRLIFCWLLVVPAGHISFMRVVSFSCWYMTVTAGSASKVSLPDGVKGLVATINGNAYTVTEASIRSALQLDDHNAIDTLTNAEIFDGLRAIGYATEGKFTFFKNKFSPQWKFLIHTLIHCLSSKIGSWNQFASNIAIALICLSTGRKYNFSNLIFDEVSPPPPSLVVEPHPSNDPMPSPPMQSSPLPIPFGLAPSSGVASTDPIPDIPSSSRPSEPVLETITSPIRDDDTGGRSYPERPPSPSPATPTRSPTVGVAEEPLTLISMLALFPTCLHHSSTPFKPVYPDKSSEQEISPTFLDVVLTLSQSKTRARAAKIIYKRLKKQQSSSGLDFTNVAIPAVGRVSAGDADPAYVVVSAGVSVVAGLSIPSVPSSPIRDPAKGKAIATPSSPVTAPSDKELADQQAAIFKAERQELLEQELKQSLDAEQAKAKRDKPLTPAQQKEYMRAFVKNQSTAYYTTGWTWKDVRGLTDDQLQNVYNKIRRAVDLATAKDHHQQLKRSGETLESSTSKKLKSSLSTEQSTELQDTTSVSTGAIIAAGDPISAVPSISAASSIPVETPIPAGVSTTAGVFESASVPIIDLLDSPPKATSLPLDPATAEHVVPLRKSTRKKSMARRRTLSRPTQSESAALPFDDDDPKAKFKKYLRQVSDDDEPAEPVFLSLVSNIRTWEIIPTEFGLGEIHVITRADGTVKIFSTLRELMHWVGRADLMVLYGMVLDKYKLERATSIETEAGDIMYMFVDKKYPILPATIQRMLNHGLEIDRDPFDLLKVCRALIMSAMVLNCPAFKLEEIVMAMMTCLKSSGVHYQCFTVKCGLLWGGLLGIVIPTASVFCSCCQFFISAGVLFLLLEYSVPAASTSLLLLARGTAIKQIIIVS</sequence>
<feature type="compositionally biased region" description="Basic residues" evidence="6">
    <location>
        <begin position="2229"/>
        <end position="2242"/>
    </location>
</feature>
<reference evidence="9" key="1">
    <citation type="journal article" date="2019" name="Sci. Rep.">
        <title>Draft genome of Tanacetum cinerariifolium, the natural source of mosquito coil.</title>
        <authorList>
            <person name="Yamashiro T."/>
            <person name="Shiraishi A."/>
            <person name="Satake H."/>
            <person name="Nakayama K."/>
        </authorList>
    </citation>
    <scope>NUCLEOTIDE SEQUENCE</scope>
</reference>
<dbReference type="GO" id="GO:0003676">
    <property type="term" value="F:nucleic acid binding"/>
    <property type="evidence" value="ECO:0007669"/>
    <property type="project" value="InterPro"/>
</dbReference>
<evidence type="ECO:0000256" key="1">
    <source>
        <dbReference type="ARBA" id="ARBA00022670"/>
    </source>
</evidence>
<dbReference type="EMBL" id="BKCJ010000866">
    <property type="protein sequence ID" value="GEU36917.1"/>
    <property type="molecule type" value="Genomic_DNA"/>
</dbReference>
<dbReference type="PROSITE" id="PS50994">
    <property type="entry name" value="INTEGRASE"/>
    <property type="match status" value="1"/>
</dbReference>
<keyword evidence="5" id="KW-0175">Coiled coil</keyword>
<dbReference type="PANTHER" id="PTHR42648">
    <property type="entry name" value="TRANSPOSASE, PUTATIVE-RELATED"/>
    <property type="match status" value="1"/>
</dbReference>
<keyword evidence="4" id="KW-0378">Hydrolase</keyword>
<evidence type="ECO:0000256" key="3">
    <source>
        <dbReference type="ARBA" id="ARBA00022750"/>
    </source>
</evidence>
<evidence type="ECO:0000256" key="7">
    <source>
        <dbReference type="SAM" id="Phobius"/>
    </source>
</evidence>
<dbReference type="Pfam" id="PF07727">
    <property type="entry name" value="RVT_2"/>
    <property type="match status" value="1"/>
</dbReference>
<gene>
    <name evidence="9" type="ORF">Tci_008895</name>
</gene>
<dbReference type="InterPro" id="IPR039537">
    <property type="entry name" value="Retrotran_Ty1/copia-like"/>
</dbReference>
<dbReference type="SUPFAM" id="SSF56672">
    <property type="entry name" value="DNA/RNA polymerases"/>
    <property type="match status" value="1"/>
</dbReference>